<dbReference type="AlphaFoldDB" id="A0A2A6FS78"/>
<evidence type="ECO:0000259" key="2">
    <source>
        <dbReference type="Pfam" id="PF09348"/>
    </source>
</evidence>
<sequence length="322" mass="35332">MSRVKMSNQDSSGEPPSKEPIPLDVSSAPTGTSPEATAGTLLEATGTSVGERGNEVASTPVAGYRKNRVRRQPATAVEGVVRMARFVLRTGRPATDRIRNTRRRQTFTDLSVSYGAIGATLSDDFLRFPPTGYQVAEQSVRLGSGAERFERAAEQVMTWAIQREAGFKIRHVEAGTGTQYTGVLFDTNGIPLPEQPIAVVEERVGTDGTPYIASGMTATIQSPRLARLGQFLGTTSTPVLVVYVVQEPRKIGYAYGTTGHGDESGEESFMLDWHDDDTVWLTIRTMFDKPYGLRWLTAPIRQYVRRDHMQRQLRALHPATGG</sequence>
<dbReference type="PANTHER" id="PTHR34202:SF1">
    <property type="entry name" value="UPF0548 PROTEIN"/>
    <property type="match status" value="1"/>
</dbReference>
<dbReference type="PANTHER" id="PTHR34202">
    <property type="entry name" value="UPF0548 PROTEIN"/>
    <property type="match status" value="1"/>
</dbReference>
<feature type="compositionally biased region" description="Polar residues" evidence="1">
    <location>
        <begin position="1"/>
        <end position="14"/>
    </location>
</feature>
<evidence type="ECO:0000313" key="4">
    <source>
        <dbReference type="Proteomes" id="UP000219994"/>
    </source>
</evidence>
<comment type="caution">
    <text evidence="3">The sequence shown here is derived from an EMBL/GenBank/DDBJ whole genome shotgun (WGS) entry which is preliminary data.</text>
</comment>
<feature type="region of interest" description="Disordered" evidence="1">
    <location>
        <begin position="1"/>
        <end position="37"/>
    </location>
</feature>
<dbReference type="Proteomes" id="UP000219994">
    <property type="component" value="Unassembled WGS sequence"/>
</dbReference>
<proteinExistence type="predicted"/>
<dbReference type="InterPro" id="IPR018960">
    <property type="entry name" value="DUF1990"/>
</dbReference>
<name>A0A2A6FS78_9MICO</name>
<dbReference type="EMBL" id="NAEP01000032">
    <property type="protein sequence ID" value="PDQ35528.1"/>
    <property type="molecule type" value="Genomic_DNA"/>
</dbReference>
<dbReference type="Pfam" id="PF09348">
    <property type="entry name" value="DUF1990"/>
    <property type="match status" value="2"/>
</dbReference>
<evidence type="ECO:0000313" key="3">
    <source>
        <dbReference type="EMBL" id="PDQ35528.1"/>
    </source>
</evidence>
<feature type="domain" description="DUF1990" evidence="2">
    <location>
        <begin position="115"/>
        <end position="180"/>
    </location>
</feature>
<protein>
    <recommendedName>
        <fullName evidence="2">DUF1990 domain-containing protein</fullName>
    </recommendedName>
</protein>
<organism evidence="3 4">
    <name type="scientific">Candidatus Lumbricidiphila eiseniae</name>
    <dbReference type="NCBI Taxonomy" id="1969409"/>
    <lineage>
        <taxon>Bacteria</taxon>
        <taxon>Bacillati</taxon>
        <taxon>Actinomycetota</taxon>
        <taxon>Actinomycetes</taxon>
        <taxon>Micrococcales</taxon>
        <taxon>Microbacteriaceae</taxon>
        <taxon>Candidatus Lumbricidiphila</taxon>
    </lineage>
</organism>
<feature type="domain" description="DUF1990" evidence="2">
    <location>
        <begin position="230"/>
        <end position="314"/>
    </location>
</feature>
<evidence type="ECO:0000256" key="1">
    <source>
        <dbReference type="SAM" id="MobiDB-lite"/>
    </source>
</evidence>
<gene>
    <name evidence="3" type="ORF">B5766_05550</name>
</gene>
<accession>A0A2A6FS78</accession>
<reference evidence="4" key="1">
    <citation type="submission" date="2017-03" db="EMBL/GenBank/DDBJ databases">
        <authorList>
            <person name="Lund M.B."/>
        </authorList>
    </citation>
    <scope>NUCLEOTIDE SEQUENCE [LARGE SCALE GENOMIC DNA]</scope>
</reference>